<accession>A0A7X4KMB9</accession>
<evidence type="ECO:0000313" key="2">
    <source>
        <dbReference type="Proteomes" id="UP000450676"/>
    </source>
</evidence>
<dbReference type="RefSeq" id="WP_161072366.1">
    <property type="nucleotide sequence ID" value="NZ_WWCU01000011.1"/>
</dbReference>
<sequence>MAVVCAAQATTPQEDEIFKAPMPHEAYGRAGAQVQVHRARLHGYFNGKEGNAALLARLKENVQACVTDHQRTGQPVNPPKAWPDYMVSHRDDYYLALQRSIQYSSGVSYQVKISDCSLLSKPVRTAKLESSAGICQIDLVAKIAKGNCGPDGHAGARPMPARPSGGADALQRMANDPAMAAMAAQLRQVSAYAASKTAQRKDVKGVTCDIWALPAATGGGSACYASGGSFKPAVGAASRQFGGLLLEMEQPEGLKLNAADAAMDTTVSAAVFTPYAAGGYSFTGGGGQ</sequence>
<proteinExistence type="predicted"/>
<reference evidence="1 2" key="1">
    <citation type="submission" date="2019-12" db="EMBL/GenBank/DDBJ databases">
        <title>Novel species isolated from a subtropical stream in China.</title>
        <authorList>
            <person name="Lu H."/>
        </authorList>
    </citation>
    <scope>NUCLEOTIDE SEQUENCE [LARGE SCALE GENOMIC DNA]</scope>
    <source>
        <strain evidence="1 2">FT127W</strain>
    </source>
</reference>
<name>A0A7X4KMB9_9BURK</name>
<keyword evidence="2" id="KW-1185">Reference proteome</keyword>
<dbReference type="AlphaFoldDB" id="A0A7X4KMB9"/>
<comment type="caution">
    <text evidence="1">The sequence shown here is derived from an EMBL/GenBank/DDBJ whole genome shotgun (WGS) entry which is preliminary data.</text>
</comment>
<gene>
    <name evidence="1" type="ORF">GTP77_11830</name>
</gene>
<organism evidence="1 2">
    <name type="scientific">Pseudoduganella aquatica</name>
    <dbReference type="NCBI Taxonomy" id="2660641"/>
    <lineage>
        <taxon>Bacteria</taxon>
        <taxon>Pseudomonadati</taxon>
        <taxon>Pseudomonadota</taxon>
        <taxon>Betaproteobacteria</taxon>
        <taxon>Burkholderiales</taxon>
        <taxon>Oxalobacteraceae</taxon>
        <taxon>Telluria group</taxon>
        <taxon>Pseudoduganella</taxon>
    </lineage>
</organism>
<dbReference type="EMBL" id="WWCU01000011">
    <property type="protein sequence ID" value="MYN08022.1"/>
    <property type="molecule type" value="Genomic_DNA"/>
</dbReference>
<dbReference type="Proteomes" id="UP000450676">
    <property type="component" value="Unassembled WGS sequence"/>
</dbReference>
<evidence type="ECO:0000313" key="1">
    <source>
        <dbReference type="EMBL" id="MYN08022.1"/>
    </source>
</evidence>
<protein>
    <submittedName>
        <fullName evidence="1">Uncharacterized protein</fullName>
    </submittedName>
</protein>